<gene>
    <name evidence="2" type="ORF">ESP51_17785</name>
</gene>
<accession>A0A4Q2KQ30</accession>
<organism evidence="2 3">
    <name type="scientific">Agromyces albus</name>
    <dbReference type="NCBI Taxonomy" id="205332"/>
    <lineage>
        <taxon>Bacteria</taxon>
        <taxon>Bacillati</taxon>
        <taxon>Actinomycetota</taxon>
        <taxon>Actinomycetes</taxon>
        <taxon>Micrococcales</taxon>
        <taxon>Microbacteriaceae</taxon>
        <taxon>Agromyces</taxon>
    </lineage>
</organism>
<evidence type="ECO:0000256" key="1">
    <source>
        <dbReference type="SAM" id="MobiDB-lite"/>
    </source>
</evidence>
<dbReference type="AlphaFoldDB" id="A0A4Q2KQ30"/>
<comment type="caution">
    <text evidence="2">The sequence shown here is derived from an EMBL/GenBank/DDBJ whole genome shotgun (WGS) entry which is preliminary data.</text>
</comment>
<feature type="region of interest" description="Disordered" evidence="1">
    <location>
        <begin position="81"/>
        <end position="102"/>
    </location>
</feature>
<dbReference type="Pfam" id="PF20242">
    <property type="entry name" value="Emfourin"/>
    <property type="match status" value="1"/>
</dbReference>
<protein>
    <submittedName>
        <fullName evidence="2">Uncharacterized protein</fullName>
    </submittedName>
</protein>
<dbReference type="Proteomes" id="UP000293865">
    <property type="component" value="Unassembled WGS sequence"/>
</dbReference>
<proteinExistence type="predicted"/>
<reference evidence="2 3" key="1">
    <citation type="submission" date="2019-01" db="EMBL/GenBank/DDBJ databases">
        <title>Agromyces.</title>
        <authorList>
            <person name="Li J."/>
        </authorList>
    </citation>
    <scope>NUCLEOTIDE SEQUENCE [LARGE SCALE GENOMIC DNA]</scope>
    <source>
        <strain evidence="2 3">DSM 15934</strain>
    </source>
</reference>
<evidence type="ECO:0000313" key="3">
    <source>
        <dbReference type="Proteomes" id="UP000293865"/>
    </source>
</evidence>
<dbReference type="InterPro" id="IPR049457">
    <property type="entry name" value="Emfourin"/>
</dbReference>
<feature type="compositionally biased region" description="Basic and acidic residues" evidence="1">
    <location>
        <begin position="81"/>
        <end position="92"/>
    </location>
</feature>
<name>A0A4Q2KQ30_9MICO</name>
<dbReference type="EMBL" id="SDPN01000048">
    <property type="protein sequence ID" value="RXZ67465.1"/>
    <property type="molecule type" value="Genomic_DNA"/>
</dbReference>
<evidence type="ECO:0000313" key="2">
    <source>
        <dbReference type="EMBL" id="RXZ67465.1"/>
    </source>
</evidence>
<keyword evidence="3" id="KW-1185">Reference proteome</keyword>
<dbReference type="RefSeq" id="WP_129522231.1">
    <property type="nucleotide sequence ID" value="NZ_SDPN01000048.1"/>
</dbReference>
<feature type="compositionally biased region" description="Basic residues" evidence="1">
    <location>
        <begin position="93"/>
        <end position="102"/>
    </location>
</feature>
<sequence>MDVIVSRSGGIAGLRLTWEVHVEEQPDPDEWYVLIREIPWSTPPPAPPEPDRFIYRIRCEPHEATLAERQLTGPWRELVERVQERTEPERSPRRPGPRRPAR</sequence>
<dbReference type="OrthoDB" id="4947318at2"/>